<keyword evidence="1" id="KW-0812">Transmembrane</keyword>
<feature type="transmembrane region" description="Helical" evidence="1">
    <location>
        <begin position="134"/>
        <end position="154"/>
    </location>
</feature>
<dbReference type="Proteomes" id="UP001409291">
    <property type="component" value="Unassembled WGS sequence"/>
</dbReference>
<feature type="transmembrane region" description="Helical" evidence="1">
    <location>
        <begin position="78"/>
        <end position="97"/>
    </location>
</feature>
<organism evidence="2 3">
    <name type="scientific">Sphingobacterium kitahiroshimense</name>
    <dbReference type="NCBI Taxonomy" id="470446"/>
    <lineage>
        <taxon>Bacteria</taxon>
        <taxon>Pseudomonadati</taxon>
        <taxon>Bacteroidota</taxon>
        <taxon>Sphingobacteriia</taxon>
        <taxon>Sphingobacteriales</taxon>
        <taxon>Sphingobacteriaceae</taxon>
        <taxon>Sphingobacterium</taxon>
    </lineage>
</organism>
<comment type="caution">
    <text evidence="2">The sequence shown here is derived from an EMBL/GenBank/DDBJ whole genome shotgun (WGS) entry which is preliminary data.</text>
</comment>
<keyword evidence="1" id="KW-1133">Transmembrane helix</keyword>
<accession>A0ABV0BPV9</accession>
<feature type="transmembrane region" description="Helical" evidence="1">
    <location>
        <begin position="12"/>
        <end position="31"/>
    </location>
</feature>
<proteinExistence type="predicted"/>
<dbReference type="RefSeq" id="WP_132840982.1">
    <property type="nucleotide sequence ID" value="NZ_JBDJLH010000003.1"/>
</dbReference>
<keyword evidence="1" id="KW-0472">Membrane</keyword>
<keyword evidence="3" id="KW-1185">Reference proteome</keyword>
<evidence type="ECO:0000256" key="1">
    <source>
        <dbReference type="SAM" id="Phobius"/>
    </source>
</evidence>
<evidence type="ECO:0000313" key="3">
    <source>
        <dbReference type="Proteomes" id="UP001409291"/>
    </source>
</evidence>
<feature type="transmembrane region" description="Helical" evidence="1">
    <location>
        <begin position="109"/>
        <end position="128"/>
    </location>
</feature>
<reference evidence="2 3" key="1">
    <citation type="submission" date="2024-04" db="EMBL/GenBank/DDBJ databases">
        <title>WGS of bacteria from Torrens River.</title>
        <authorList>
            <person name="Wyrsch E.R."/>
            <person name="Drigo B."/>
        </authorList>
    </citation>
    <scope>NUCLEOTIDE SEQUENCE [LARGE SCALE GENOMIC DNA]</scope>
    <source>
        <strain evidence="2 3">TWI391</strain>
    </source>
</reference>
<name>A0ABV0BPV9_9SPHI</name>
<gene>
    <name evidence="2" type="ORF">ABE541_06115</name>
</gene>
<protein>
    <submittedName>
        <fullName evidence="2">Uncharacterized protein</fullName>
    </submittedName>
</protein>
<evidence type="ECO:0000313" key="2">
    <source>
        <dbReference type="EMBL" id="MEN5376829.1"/>
    </source>
</evidence>
<sequence>MKKIPLLPRYFRWIGLGLVLMFLIPTALYMLKENSILITNYPRIKGVEIMPFELSFSTFAVLGGNDGPFEIINTEMSLTLQLLSIFLGLSFIAFTKYKYEDEMINSIRLYSWSWSIISFAIFNVLLIAFVYGSWYISLAFLSPNIILLLYIIIFRFQVFKMNRRLAHEE</sequence>
<dbReference type="EMBL" id="JBDJNQ010000002">
    <property type="protein sequence ID" value="MEN5376829.1"/>
    <property type="molecule type" value="Genomic_DNA"/>
</dbReference>